<dbReference type="InterPro" id="IPR000537">
    <property type="entry name" value="UbiA_prenyltransferase"/>
</dbReference>
<evidence type="ECO:0000256" key="1">
    <source>
        <dbReference type="ARBA" id="ARBA00004141"/>
    </source>
</evidence>
<feature type="transmembrane region" description="Helical" evidence="8">
    <location>
        <begin position="76"/>
        <end position="94"/>
    </location>
</feature>
<dbReference type="EC" id="2.5.1.-" evidence="9"/>
<keyword evidence="5 8" id="KW-0812">Transmembrane</keyword>
<feature type="transmembrane region" description="Helical" evidence="8">
    <location>
        <begin position="99"/>
        <end position="115"/>
    </location>
</feature>
<organism evidence="9">
    <name type="scientific">mine drainage metagenome</name>
    <dbReference type="NCBI Taxonomy" id="410659"/>
    <lineage>
        <taxon>unclassified sequences</taxon>
        <taxon>metagenomes</taxon>
        <taxon>ecological metagenomes</taxon>
    </lineage>
</organism>
<evidence type="ECO:0000256" key="3">
    <source>
        <dbReference type="ARBA" id="ARBA00022428"/>
    </source>
</evidence>
<keyword evidence="6 8" id="KW-1133">Transmembrane helix</keyword>
<proteinExistence type="predicted"/>
<keyword evidence="7 8" id="KW-0472">Membrane</keyword>
<dbReference type="NCBIfam" id="TIGR00751">
    <property type="entry name" value="menA"/>
    <property type="match status" value="1"/>
</dbReference>
<dbReference type="UniPathway" id="UPA00079"/>
<comment type="subcellular location">
    <subcellularLocation>
        <location evidence="1">Membrane</location>
        <topology evidence="1">Multi-pass membrane protein</topology>
    </subcellularLocation>
</comment>
<dbReference type="InterPro" id="IPR026046">
    <property type="entry name" value="UBIAD1"/>
</dbReference>
<keyword evidence="4 9" id="KW-0808">Transferase</keyword>
<evidence type="ECO:0000256" key="6">
    <source>
        <dbReference type="ARBA" id="ARBA00022989"/>
    </source>
</evidence>
<dbReference type="Pfam" id="PF01040">
    <property type="entry name" value="UbiA"/>
    <property type="match status" value="1"/>
</dbReference>
<evidence type="ECO:0000256" key="7">
    <source>
        <dbReference type="ARBA" id="ARBA00023136"/>
    </source>
</evidence>
<dbReference type="InterPro" id="IPR044878">
    <property type="entry name" value="UbiA_sf"/>
</dbReference>
<feature type="non-terminal residue" evidence="9">
    <location>
        <position position="134"/>
    </location>
</feature>
<dbReference type="GO" id="GO:0016020">
    <property type="term" value="C:membrane"/>
    <property type="evidence" value="ECO:0007669"/>
    <property type="project" value="UniProtKB-SubCell"/>
</dbReference>
<reference evidence="9" key="2">
    <citation type="journal article" date="2014" name="ISME J.">
        <title>Microbial stratification in low pH oxic and suboxic macroscopic growths along an acid mine drainage.</title>
        <authorList>
            <person name="Mendez-Garcia C."/>
            <person name="Mesa V."/>
            <person name="Sprenger R.R."/>
            <person name="Richter M."/>
            <person name="Diez M.S."/>
            <person name="Solano J."/>
            <person name="Bargiela R."/>
            <person name="Golyshina O.V."/>
            <person name="Manteca A."/>
            <person name="Ramos J.L."/>
            <person name="Gallego J.R."/>
            <person name="Llorente I."/>
            <person name="Martins Dos Santos V.A."/>
            <person name="Jensen O.N."/>
            <person name="Pelaez A.I."/>
            <person name="Sanchez J."/>
            <person name="Ferrer M."/>
        </authorList>
    </citation>
    <scope>NUCLEOTIDE SEQUENCE</scope>
</reference>
<dbReference type="GO" id="GO:0004659">
    <property type="term" value="F:prenyltransferase activity"/>
    <property type="evidence" value="ECO:0007669"/>
    <property type="project" value="InterPro"/>
</dbReference>
<dbReference type="EMBL" id="AUZX01006258">
    <property type="protein sequence ID" value="EQD64576.1"/>
    <property type="molecule type" value="Genomic_DNA"/>
</dbReference>
<evidence type="ECO:0000313" key="9">
    <source>
        <dbReference type="EMBL" id="EQD64576.1"/>
    </source>
</evidence>
<accession>T1AVD4</accession>
<dbReference type="CDD" id="cd13962">
    <property type="entry name" value="PT_UbiA_UBIAD1"/>
    <property type="match status" value="1"/>
</dbReference>
<sequence>MPAALAPVIAACGLAVGNREFVFSRAVLALGVALALQVGTNFANDYSDGVKGTDSERVGPMRLVASGAAEAKSVKIAAYLSFLVAALLGLILALLTTPWLIALGAASILAGWFYTGGPKPYGYYGFGELFVFVF</sequence>
<protein>
    <submittedName>
        <fullName evidence="9">UbiA prenyltransferase</fullName>
        <ecNumber evidence="9">2.5.1.-</ecNumber>
    </submittedName>
</protein>
<dbReference type="AlphaFoldDB" id="T1AVD4"/>
<dbReference type="GO" id="GO:0042371">
    <property type="term" value="P:vitamin K biosynthetic process"/>
    <property type="evidence" value="ECO:0007669"/>
    <property type="project" value="TreeGrafter"/>
</dbReference>
<comment type="caution">
    <text evidence="9">The sequence shown here is derived from an EMBL/GenBank/DDBJ whole genome shotgun (WGS) entry which is preliminary data.</text>
</comment>
<comment type="pathway">
    <text evidence="2">Quinol/quinone metabolism; menaquinone biosynthesis.</text>
</comment>
<evidence type="ECO:0000256" key="4">
    <source>
        <dbReference type="ARBA" id="ARBA00022679"/>
    </source>
</evidence>
<keyword evidence="3" id="KW-0474">Menaquinone biosynthesis</keyword>
<evidence type="ECO:0000256" key="5">
    <source>
        <dbReference type="ARBA" id="ARBA00022692"/>
    </source>
</evidence>
<evidence type="ECO:0000256" key="2">
    <source>
        <dbReference type="ARBA" id="ARBA00004863"/>
    </source>
</evidence>
<evidence type="ECO:0000256" key="8">
    <source>
        <dbReference type="SAM" id="Phobius"/>
    </source>
</evidence>
<reference evidence="9" key="1">
    <citation type="submission" date="2013-08" db="EMBL/GenBank/DDBJ databases">
        <authorList>
            <person name="Mendez C."/>
            <person name="Richter M."/>
            <person name="Ferrer M."/>
            <person name="Sanchez J."/>
        </authorList>
    </citation>
    <scope>NUCLEOTIDE SEQUENCE</scope>
</reference>
<dbReference type="PANTHER" id="PTHR13929:SF0">
    <property type="entry name" value="UBIA PRENYLTRANSFERASE DOMAIN-CONTAINING PROTEIN 1"/>
    <property type="match status" value="1"/>
</dbReference>
<gene>
    <name evidence="9" type="ORF">B1A_08791</name>
</gene>
<dbReference type="GO" id="GO:0009234">
    <property type="term" value="P:menaquinone biosynthetic process"/>
    <property type="evidence" value="ECO:0007669"/>
    <property type="project" value="UniProtKB-UniPathway"/>
</dbReference>
<name>T1AVD4_9ZZZZ</name>
<dbReference type="PANTHER" id="PTHR13929">
    <property type="entry name" value="1,4-DIHYDROXY-2-NAPHTHOATE OCTAPRENYLTRANSFERASE"/>
    <property type="match status" value="1"/>
</dbReference>
<dbReference type="Gene3D" id="1.10.357.140">
    <property type="entry name" value="UbiA prenyltransferase"/>
    <property type="match status" value="1"/>
</dbReference>